<evidence type="ECO:0000313" key="10">
    <source>
        <dbReference type="Proteomes" id="UP000340077"/>
    </source>
</evidence>
<evidence type="ECO:0000259" key="8">
    <source>
        <dbReference type="Pfam" id="PF00248"/>
    </source>
</evidence>
<organism evidence="9 10">
    <name type="scientific">Marinobacter salsuginis</name>
    <dbReference type="NCBI Taxonomy" id="418719"/>
    <lineage>
        <taxon>Bacteria</taxon>
        <taxon>Pseudomonadati</taxon>
        <taxon>Pseudomonadota</taxon>
        <taxon>Gammaproteobacteria</taxon>
        <taxon>Pseudomonadales</taxon>
        <taxon>Marinobacteraceae</taxon>
        <taxon>Marinobacter</taxon>
    </lineage>
</organism>
<dbReference type="PANTHER" id="PTHR43827:SF3">
    <property type="entry name" value="NADP-DEPENDENT OXIDOREDUCTASE DOMAIN-CONTAINING PROTEIN"/>
    <property type="match status" value="1"/>
</dbReference>
<dbReference type="GO" id="GO:0016616">
    <property type="term" value="F:oxidoreductase activity, acting on the CH-OH group of donors, NAD or NADP as acceptor"/>
    <property type="evidence" value="ECO:0007669"/>
    <property type="project" value="UniProtKB-ARBA"/>
</dbReference>
<proteinExistence type="inferred from homology"/>
<dbReference type="FunFam" id="3.20.20.100:FF:000002">
    <property type="entry name" value="2,5-diketo-D-gluconic acid reductase A"/>
    <property type="match status" value="1"/>
</dbReference>
<keyword evidence="3" id="KW-0560">Oxidoreductase</keyword>
<keyword evidence="2" id="KW-0521">NADP</keyword>
<dbReference type="SUPFAM" id="SSF51430">
    <property type="entry name" value="NAD(P)-linked oxidoreductase"/>
    <property type="match status" value="1"/>
</dbReference>
<evidence type="ECO:0000313" key="9">
    <source>
        <dbReference type="EMBL" id="GBO84810.1"/>
    </source>
</evidence>
<dbReference type="Pfam" id="PF00248">
    <property type="entry name" value="Aldo_ket_red"/>
    <property type="match status" value="1"/>
</dbReference>
<dbReference type="PIRSF" id="PIRSF000097">
    <property type="entry name" value="AKR"/>
    <property type="match status" value="1"/>
</dbReference>
<comment type="caution">
    <text evidence="9">The sequence shown here is derived from an EMBL/GenBank/DDBJ whole genome shotgun (WGS) entry which is preliminary data.</text>
</comment>
<evidence type="ECO:0000256" key="4">
    <source>
        <dbReference type="ARBA" id="ARBA00049445"/>
    </source>
</evidence>
<name>A0A5M3PPH3_9GAMM</name>
<evidence type="ECO:0000256" key="3">
    <source>
        <dbReference type="ARBA" id="ARBA00023002"/>
    </source>
</evidence>
<dbReference type="RefSeq" id="WP_153634377.1">
    <property type="nucleotide sequence ID" value="NZ_BGZH01000001.1"/>
</dbReference>
<feature type="site" description="Lowers pKa of active site Tyr" evidence="7">
    <location>
        <position position="76"/>
    </location>
</feature>
<dbReference type="InterPro" id="IPR020471">
    <property type="entry name" value="AKR"/>
</dbReference>
<dbReference type="AlphaFoldDB" id="A0A5M3PPH3"/>
<evidence type="ECO:0000256" key="7">
    <source>
        <dbReference type="PIRSR" id="PIRSR000097-3"/>
    </source>
</evidence>
<evidence type="ECO:0000256" key="6">
    <source>
        <dbReference type="PIRSR" id="PIRSR000097-2"/>
    </source>
</evidence>
<dbReference type="Gene3D" id="3.20.20.100">
    <property type="entry name" value="NADP-dependent oxidoreductase domain"/>
    <property type="match status" value="1"/>
</dbReference>
<dbReference type="CDD" id="cd19071">
    <property type="entry name" value="AKR_AKR1-5-like"/>
    <property type="match status" value="1"/>
</dbReference>
<keyword evidence="10" id="KW-1185">Reference proteome</keyword>
<dbReference type="Proteomes" id="UP000340077">
    <property type="component" value="Unassembled WGS sequence"/>
</dbReference>
<reference evidence="9 10" key="1">
    <citation type="journal article" date="2019" name="J. Gen. Appl. Microbiol.">
        <title>Aerobic degradation of cis-dichloroethene by the marine bacterium Marinobacter salsuginis strain 5N-3.</title>
        <authorList>
            <person name="Inoue Y."/>
            <person name="Fukunaga Y."/>
            <person name="Katsumata H."/>
            <person name="Ohji S."/>
            <person name="Hosoyama A."/>
            <person name="Mori K."/>
            <person name="Ando K."/>
        </authorList>
    </citation>
    <scope>NUCLEOTIDE SEQUENCE [LARGE SCALE GENOMIC DNA]</scope>
    <source>
        <strain evidence="9 10">5N-3</strain>
    </source>
</reference>
<dbReference type="InterPro" id="IPR023210">
    <property type="entry name" value="NADP_OxRdtase_dom"/>
</dbReference>
<sequence length="292" mass="32559">MILKETYTLSNGITIPKLALGTWMIEGESATNAVKKAIELGYRHIDTAQDYGNEAEVADGVRASSLEREQVFVTSKLAARHKTYNEAAAKIEESLEKMGFEYLDLMIIHSPQPWDHFGSEDRFPEGNQEAWRALEDAYKAGKLKAIGLSNFQERDIDTILESCNVAPMVHQILAHVTNVPSALIDYSRNKGMLVEAYSPVGHGELFKNEAIVKMAEKYNVSVPQLCIRYDLQLGLLQLPKTANPDHMANNAAVDFEIAQADMDALSAGFFQLWVDLIRGQGQVTDITRKQLD</sequence>
<feature type="domain" description="NADP-dependent oxidoreductase" evidence="8">
    <location>
        <begin position="17"/>
        <end position="265"/>
    </location>
</feature>
<feature type="active site" description="Proton donor" evidence="5">
    <location>
        <position position="51"/>
    </location>
</feature>
<evidence type="ECO:0000256" key="1">
    <source>
        <dbReference type="ARBA" id="ARBA00007905"/>
    </source>
</evidence>
<dbReference type="EMBL" id="BGZH01000001">
    <property type="protein sequence ID" value="GBO84810.1"/>
    <property type="molecule type" value="Genomic_DNA"/>
</dbReference>
<comment type="similarity">
    <text evidence="1">Belongs to the aldo/keto reductase family.</text>
</comment>
<dbReference type="PANTHER" id="PTHR43827">
    <property type="entry name" value="2,5-DIKETO-D-GLUCONIC ACID REDUCTASE"/>
    <property type="match status" value="1"/>
</dbReference>
<dbReference type="PRINTS" id="PR00069">
    <property type="entry name" value="ALDKETRDTASE"/>
</dbReference>
<accession>A0A5M3PPH3</accession>
<feature type="binding site" evidence="6">
    <location>
        <position position="109"/>
    </location>
    <ligand>
        <name>substrate</name>
    </ligand>
</feature>
<comment type="catalytic activity">
    <reaction evidence="4">
        <text>hydroxyacetone + NADP(+) = methylglyoxal + NADPH + H(+)</text>
        <dbReference type="Rhea" id="RHEA:27986"/>
        <dbReference type="ChEBI" id="CHEBI:15378"/>
        <dbReference type="ChEBI" id="CHEBI:17158"/>
        <dbReference type="ChEBI" id="CHEBI:27957"/>
        <dbReference type="ChEBI" id="CHEBI:57783"/>
        <dbReference type="ChEBI" id="CHEBI:58349"/>
    </reaction>
</comment>
<protein>
    <submittedName>
        <fullName evidence="9">2,5-diketo-D-gluconic acid reductase</fullName>
    </submittedName>
</protein>
<dbReference type="InterPro" id="IPR036812">
    <property type="entry name" value="NAD(P)_OxRdtase_dom_sf"/>
</dbReference>
<gene>
    <name evidence="9" type="ORF">MS5N3_22610</name>
</gene>
<evidence type="ECO:0000256" key="5">
    <source>
        <dbReference type="PIRSR" id="PIRSR000097-1"/>
    </source>
</evidence>
<evidence type="ECO:0000256" key="2">
    <source>
        <dbReference type="ARBA" id="ARBA00022857"/>
    </source>
</evidence>